<protein>
    <recommendedName>
        <fullName evidence="1">DUF6760 domain-containing protein</fullName>
    </recommendedName>
</protein>
<dbReference type="Pfam" id="PF20546">
    <property type="entry name" value="DUF6760"/>
    <property type="match status" value="1"/>
</dbReference>
<comment type="caution">
    <text evidence="2">The sequence shown here is derived from an EMBL/GenBank/DDBJ whole genome shotgun (WGS) entry which is preliminary data.</text>
</comment>
<dbReference type="InterPro" id="IPR046648">
    <property type="entry name" value="DUF6760"/>
</dbReference>
<keyword evidence="3" id="KW-1185">Reference proteome</keyword>
<accession>A0A4R7VAZ7</accession>
<proteinExistence type="predicted"/>
<sequence>MTYATDRVWEEVAYVAYYLHWDLDKILDLEHPVRNRVITEIGKIHSRSSDD</sequence>
<evidence type="ECO:0000313" key="2">
    <source>
        <dbReference type="EMBL" id="TDV46184.1"/>
    </source>
</evidence>
<organism evidence="2 3">
    <name type="scientific">Actinophytocola oryzae</name>
    <dbReference type="NCBI Taxonomy" id="502181"/>
    <lineage>
        <taxon>Bacteria</taxon>
        <taxon>Bacillati</taxon>
        <taxon>Actinomycetota</taxon>
        <taxon>Actinomycetes</taxon>
        <taxon>Pseudonocardiales</taxon>
        <taxon>Pseudonocardiaceae</taxon>
    </lineage>
</organism>
<dbReference type="EMBL" id="SOCP01000011">
    <property type="protein sequence ID" value="TDV46184.1"/>
    <property type="molecule type" value="Genomic_DNA"/>
</dbReference>
<name>A0A4R7VAZ7_9PSEU</name>
<dbReference type="Proteomes" id="UP000294927">
    <property type="component" value="Unassembled WGS sequence"/>
</dbReference>
<dbReference type="AlphaFoldDB" id="A0A4R7VAZ7"/>
<feature type="domain" description="DUF6760" evidence="1">
    <location>
        <begin position="3"/>
        <end position="50"/>
    </location>
</feature>
<evidence type="ECO:0000259" key="1">
    <source>
        <dbReference type="Pfam" id="PF20546"/>
    </source>
</evidence>
<gene>
    <name evidence="2" type="ORF">CLV71_111142</name>
</gene>
<dbReference type="RefSeq" id="WP_166664286.1">
    <property type="nucleotide sequence ID" value="NZ_SOCP01000011.1"/>
</dbReference>
<evidence type="ECO:0000313" key="3">
    <source>
        <dbReference type="Proteomes" id="UP000294927"/>
    </source>
</evidence>
<reference evidence="2 3" key="1">
    <citation type="submission" date="2019-03" db="EMBL/GenBank/DDBJ databases">
        <title>Genomic Encyclopedia of Archaeal and Bacterial Type Strains, Phase II (KMG-II): from individual species to whole genera.</title>
        <authorList>
            <person name="Goeker M."/>
        </authorList>
    </citation>
    <scope>NUCLEOTIDE SEQUENCE [LARGE SCALE GENOMIC DNA]</scope>
    <source>
        <strain evidence="2 3">DSM 45499</strain>
    </source>
</reference>